<reference evidence="1 2" key="1">
    <citation type="journal article" date="2011" name="Stand. Genomic Sci.">
        <title>Complete genome sequence of the gliding freshwater bacterium Fluviicola taffensis type strain (RW262).</title>
        <authorList>
            <person name="Woyke T."/>
            <person name="Chertkov O."/>
            <person name="Lapidus A."/>
            <person name="Nolan M."/>
            <person name="Lucas S."/>
            <person name="Del Rio T.G."/>
            <person name="Tice H."/>
            <person name="Cheng J.F."/>
            <person name="Tapia R."/>
            <person name="Han C."/>
            <person name="Goodwin L."/>
            <person name="Pitluck S."/>
            <person name="Liolios K."/>
            <person name="Pagani I."/>
            <person name="Ivanova N."/>
            <person name="Huntemann M."/>
            <person name="Mavromatis K."/>
            <person name="Mikhailova N."/>
            <person name="Pati A."/>
            <person name="Chen A."/>
            <person name="Palaniappan K."/>
            <person name="Land M."/>
            <person name="Hauser L."/>
            <person name="Brambilla E.M."/>
            <person name="Rohde M."/>
            <person name="Mwirichia R."/>
            <person name="Sikorski J."/>
            <person name="Tindall B.J."/>
            <person name="Goker M."/>
            <person name="Bristow J."/>
            <person name="Eisen J.A."/>
            <person name="Markowitz V."/>
            <person name="Hugenholtz P."/>
            <person name="Klenk H.P."/>
            <person name="Kyrpides N.C."/>
        </authorList>
    </citation>
    <scope>NUCLEOTIDE SEQUENCE [LARGE SCALE GENOMIC DNA]</scope>
    <source>
        <strain evidence="2">DSM 16823 / RW262 / RW262</strain>
    </source>
</reference>
<evidence type="ECO:0000313" key="1">
    <source>
        <dbReference type="EMBL" id="AEA42063.1"/>
    </source>
</evidence>
<dbReference type="HOGENOM" id="CLU_975739_0_0_10"/>
<proteinExistence type="predicted"/>
<dbReference type="Proteomes" id="UP000007463">
    <property type="component" value="Chromosome"/>
</dbReference>
<evidence type="ECO:0000313" key="2">
    <source>
        <dbReference type="Proteomes" id="UP000007463"/>
    </source>
</evidence>
<accession>F2IAC8</accession>
<dbReference type="KEGG" id="fte:Fluta_0053"/>
<evidence type="ECO:0008006" key="3">
    <source>
        <dbReference type="Google" id="ProtNLM"/>
    </source>
</evidence>
<organism evidence="1 2">
    <name type="scientific">Fluviicola taffensis (strain DSM 16823 / NCIMB 13979 / RW262)</name>
    <dbReference type="NCBI Taxonomy" id="755732"/>
    <lineage>
        <taxon>Bacteria</taxon>
        <taxon>Pseudomonadati</taxon>
        <taxon>Bacteroidota</taxon>
        <taxon>Flavobacteriia</taxon>
        <taxon>Flavobacteriales</taxon>
        <taxon>Crocinitomicaceae</taxon>
        <taxon>Fluviicola</taxon>
    </lineage>
</organism>
<dbReference type="AlphaFoldDB" id="F2IAC8"/>
<dbReference type="PROSITE" id="PS51257">
    <property type="entry name" value="PROKAR_LIPOPROTEIN"/>
    <property type="match status" value="1"/>
</dbReference>
<sequence length="285" mass="32425">MKTSLIKGIVCLAIPTMLLSSCKKEEIKANKPIIQTENHDPEVRQDKFSKTIKIPGESAKNGFVTLKVTSNDEAYLNKYVAKLEQMKIILEEITSSDSKKEDLHPILEEESSSSVGMFFDWTDFTFDRQKGKRYEFKIQDKVQTKSTVFFYSLSNVHQFDIGGTVAIVSIYSTYRYWNPGCLYYLRANNCKWTLKNASGEFFSETMTYQNNLDVRCFKMPVGSYASFPNFTSGADIIYYRKAVNYVGPAMPSGYIDQDKITSGYGSSLVDPFMPSYATLSFYIEG</sequence>
<dbReference type="STRING" id="755732.Fluta_0053"/>
<keyword evidence="2" id="KW-1185">Reference proteome</keyword>
<dbReference type="RefSeq" id="WP_013684837.1">
    <property type="nucleotide sequence ID" value="NC_015321.1"/>
</dbReference>
<dbReference type="EMBL" id="CP002542">
    <property type="protein sequence ID" value="AEA42063.1"/>
    <property type="molecule type" value="Genomic_DNA"/>
</dbReference>
<dbReference type="OrthoDB" id="9834340at2"/>
<protein>
    <recommendedName>
        <fullName evidence="3">Lipoprotein</fullName>
    </recommendedName>
</protein>
<gene>
    <name evidence="1" type="ordered locus">Fluta_0053</name>
</gene>
<reference evidence="2" key="2">
    <citation type="submission" date="2011-02" db="EMBL/GenBank/DDBJ databases">
        <title>The complete genome of Fluviicola taffensis DSM 16823.</title>
        <authorList>
            <consortium name="US DOE Joint Genome Institute (JGI-PGF)"/>
            <person name="Lucas S."/>
            <person name="Copeland A."/>
            <person name="Lapidus A."/>
            <person name="Bruce D."/>
            <person name="Goodwin L."/>
            <person name="Pitluck S."/>
            <person name="Kyrpides N."/>
            <person name="Mavromatis K."/>
            <person name="Ivanova N."/>
            <person name="Mikhailova N."/>
            <person name="Pagani I."/>
            <person name="Chertkov O."/>
            <person name="Detter J.C."/>
            <person name="Han C."/>
            <person name="Tapia R."/>
            <person name="Land M."/>
            <person name="Hauser L."/>
            <person name="Markowitz V."/>
            <person name="Cheng J.-F."/>
            <person name="Hugenholtz P."/>
            <person name="Woyke T."/>
            <person name="Wu D."/>
            <person name="Tindall B."/>
            <person name="Pomrenke H.G."/>
            <person name="Brambilla E."/>
            <person name="Klenk H.-P."/>
            <person name="Eisen J.A."/>
        </authorList>
    </citation>
    <scope>NUCLEOTIDE SEQUENCE [LARGE SCALE GENOMIC DNA]</scope>
    <source>
        <strain evidence="2">DSM 16823 / RW262 / RW262</strain>
    </source>
</reference>
<name>F2IAC8_FLUTR</name>